<keyword evidence="2" id="KW-1185">Reference proteome</keyword>
<dbReference type="RefSeq" id="WP_106929144.1">
    <property type="nucleotide sequence ID" value="NZ_PYFT01000001.1"/>
</dbReference>
<dbReference type="AlphaFoldDB" id="A0A2T2YEN3"/>
<comment type="caution">
    <text evidence="1">The sequence shown here is derived from an EMBL/GenBank/DDBJ whole genome shotgun (WGS) entry which is preliminary data.</text>
</comment>
<accession>A0A2T2YEN3</accession>
<proteinExistence type="predicted"/>
<gene>
    <name evidence="1" type="ORF">AHMF7605_10745</name>
</gene>
<organism evidence="1 2">
    <name type="scientific">Adhaeribacter arboris</name>
    <dbReference type="NCBI Taxonomy" id="2072846"/>
    <lineage>
        <taxon>Bacteria</taxon>
        <taxon>Pseudomonadati</taxon>
        <taxon>Bacteroidota</taxon>
        <taxon>Cytophagia</taxon>
        <taxon>Cytophagales</taxon>
        <taxon>Hymenobacteraceae</taxon>
        <taxon>Adhaeribacter</taxon>
    </lineage>
</organism>
<dbReference type="EMBL" id="PYFT01000001">
    <property type="protein sequence ID" value="PSR53962.1"/>
    <property type="molecule type" value="Genomic_DNA"/>
</dbReference>
<dbReference type="OrthoDB" id="1494721at2"/>
<name>A0A2T2YEN3_9BACT</name>
<dbReference type="Proteomes" id="UP000240357">
    <property type="component" value="Unassembled WGS sequence"/>
</dbReference>
<sequence length="118" mass="13084">MEIKILLPQEQSKRGVINLKDFIDKASINGVESTEIERAALLNGQMGVGDLLNSVKTIVEAATEPLVELVKCLQKYADNYRTVITIPTKNGNIVLKHGRSMKPEQLKELVTAIQQNNL</sequence>
<protein>
    <submittedName>
        <fullName evidence="1">Uncharacterized protein</fullName>
    </submittedName>
</protein>
<evidence type="ECO:0000313" key="1">
    <source>
        <dbReference type="EMBL" id="PSR53962.1"/>
    </source>
</evidence>
<reference evidence="1 2" key="1">
    <citation type="submission" date="2018-03" db="EMBL/GenBank/DDBJ databases">
        <title>Adhaeribacter sp. HMF7605 Genome sequencing and assembly.</title>
        <authorList>
            <person name="Kang H."/>
            <person name="Kang J."/>
            <person name="Cha I."/>
            <person name="Kim H."/>
            <person name="Joh K."/>
        </authorList>
    </citation>
    <scope>NUCLEOTIDE SEQUENCE [LARGE SCALE GENOMIC DNA]</scope>
    <source>
        <strain evidence="1 2">HMF7605</strain>
    </source>
</reference>
<evidence type="ECO:0000313" key="2">
    <source>
        <dbReference type="Proteomes" id="UP000240357"/>
    </source>
</evidence>